<protein>
    <recommendedName>
        <fullName evidence="3">DUF927 domain-containing protein</fullName>
    </recommendedName>
</protein>
<sequence>MTAIRDSPPPLAEDELPADRPAIHLGGEAESIRVLTKTLAEGALPDTYVASGALVHLTRISGQDNGTVAAEPLTAAALSALLAHHTFCYRLRDAGKDDNGKPLPPRRVEGSPTKAALAAVLSQKYWPDVRPLAGIVTAPVLRPDGSLLQTQGYDPTTALYYAPGTDMPTIPTKPTADQVHEAREFILGRLLRDFPFVAPADRANHGGLLVAPILRPMLNSLIPFGLISATTQSSGKTLLAEIPGHVYGSKILTWRSGDDAELEKAITSALHSPSPVMLWDNLKEGSEVSSPVLAQLLTSPEWSARMLGSSGAGFTAKNDRLWLATGNNIRLGGDMATRTVLIRLDPDMPHPDQRDQSGFGIPHLDAWLREPQNRATVLRHLLVLVMDWIAAGAPKSEHTMRQFTTWAQATGGLLAHHGIEGFLDNLDELRQADDENADWVAFLAQWRGLFKDDKKPSKRVHETYTFEPSQWDGNFFTDDDGRAVSVKSLGRLLTAHVGRWHGDYVLRSAHDRRANSKVFWVEQAEPGDADETTQEPVQQPLA</sequence>
<reference evidence="1 2" key="1">
    <citation type="submission" date="2024-09" db="EMBL/GenBank/DDBJ databases">
        <authorList>
            <person name="Sun Q."/>
            <person name="Mori K."/>
        </authorList>
    </citation>
    <scope>NUCLEOTIDE SEQUENCE [LARGE SCALE GENOMIC DNA]</scope>
    <source>
        <strain evidence="1 2">TBRC 7907</strain>
    </source>
</reference>
<proteinExistence type="predicted"/>
<keyword evidence="2" id="KW-1185">Reference proteome</keyword>
<evidence type="ECO:0000313" key="2">
    <source>
        <dbReference type="Proteomes" id="UP001589693"/>
    </source>
</evidence>
<comment type="caution">
    <text evidence="1">The sequence shown here is derived from an EMBL/GenBank/DDBJ whole genome shotgun (WGS) entry which is preliminary data.</text>
</comment>
<dbReference type="Proteomes" id="UP001589693">
    <property type="component" value="Unassembled WGS sequence"/>
</dbReference>
<name>A0ABV5ZZE3_9PSEU</name>
<dbReference type="RefSeq" id="WP_377854304.1">
    <property type="nucleotide sequence ID" value="NZ_JBHLZU010000018.1"/>
</dbReference>
<organism evidence="1 2">
    <name type="scientific">Allokutzneria oryzae</name>
    <dbReference type="NCBI Taxonomy" id="1378989"/>
    <lineage>
        <taxon>Bacteria</taxon>
        <taxon>Bacillati</taxon>
        <taxon>Actinomycetota</taxon>
        <taxon>Actinomycetes</taxon>
        <taxon>Pseudonocardiales</taxon>
        <taxon>Pseudonocardiaceae</taxon>
        <taxon>Allokutzneria</taxon>
    </lineage>
</organism>
<evidence type="ECO:0000313" key="1">
    <source>
        <dbReference type="EMBL" id="MFB9906275.1"/>
    </source>
</evidence>
<evidence type="ECO:0008006" key="3">
    <source>
        <dbReference type="Google" id="ProtNLM"/>
    </source>
</evidence>
<gene>
    <name evidence="1" type="ORF">ACFFQA_20250</name>
</gene>
<dbReference type="EMBL" id="JBHLZU010000018">
    <property type="protein sequence ID" value="MFB9906275.1"/>
    <property type="molecule type" value="Genomic_DNA"/>
</dbReference>
<accession>A0ABV5ZZE3</accession>